<dbReference type="AlphaFoldDB" id="A0A0A9EAX2"/>
<organism evidence="1">
    <name type="scientific">Arundo donax</name>
    <name type="common">Giant reed</name>
    <name type="synonym">Donax arundinaceus</name>
    <dbReference type="NCBI Taxonomy" id="35708"/>
    <lineage>
        <taxon>Eukaryota</taxon>
        <taxon>Viridiplantae</taxon>
        <taxon>Streptophyta</taxon>
        <taxon>Embryophyta</taxon>
        <taxon>Tracheophyta</taxon>
        <taxon>Spermatophyta</taxon>
        <taxon>Magnoliopsida</taxon>
        <taxon>Liliopsida</taxon>
        <taxon>Poales</taxon>
        <taxon>Poaceae</taxon>
        <taxon>PACMAD clade</taxon>
        <taxon>Arundinoideae</taxon>
        <taxon>Arundineae</taxon>
        <taxon>Arundo</taxon>
    </lineage>
</organism>
<evidence type="ECO:0000313" key="1">
    <source>
        <dbReference type="EMBL" id="JAD97919.1"/>
    </source>
</evidence>
<reference evidence="1" key="1">
    <citation type="submission" date="2014-09" db="EMBL/GenBank/DDBJ databases">
        <authorList>
            <person name="Magalhaes I.L.F."/>
            <person name="Oliveira U."/>
            <person name="Santos F.R."/>
            <person name="Vidigal T.H.D.A."/>
            <person name="Brescovit A.D."/>
            <person name="Santos A.J."/>
        </authorList>
    </citation>
    <scope>NUCLEOTIDE SEQUENCE</scope>
    <source>
        <tissue evidence="1">Shoot tissue taken approximately 20 cm above the soil surface</tissue>
    </source>
</reference>
<proteinExistence type="predicted"/>
<protein>
    <submittedName>
        <fullName evidence="1">Uncharacterized protein</fullName>
    </submittedName>
</protein>
<name>A0A0A9EAX2_ARUDO</name>
<sequence length="38" mass="4535">MQKKKLRVMAQKNVDKFFFVTKRQLSFVRTSSVSNFIP</sequence>
<reference evidence="1" key="2">
    <citation type="journal article" date="2015" name="Data Brief">
        <title>Shoot transcriptome of the giant reed, Arundo donax.</title>
        <authorList>
            <person name="Barrero R.A."/>
            <person name="Guerrero F.D."/>
            <person name="Moolhuijzen P."/>
            <person name="Goolsby J.A."/>
            <person name="Tidwell J."/>
            <person name="Bellgard S.E."/>
            <person name="Bellgard M.I."/>
        </authorList>
    </citation>
    <scope>NUCLEOTIDE SEQUENCE</scope>
    <source>
        <tissue evidence="1">Shoot tissue taken approximately 20 cm above the soil surface</tissue>
    </source>
</reference>
<accession>A0A0A9EAX2</accession>
<dbReference type="EMBL" id="GBRH01199976">
    <property type="protein sequence ID" value="JAD97919.1"/>
    <property type="molecule type" value="Transcribed_RNA"/>
</dbReference>